<sequence length="40" mass="4597">MKFFEPVVFLLMFMGHCNLSSLADGAWIKYVSLSLYSTIH</sequence>
<dbReference type="KEGG" id="lfa:LFA_pA0091"/>
<reference evidence="2" key="1">
    <citation type="submission" date="2014-09" db="EMBL/GenBank/DDBJ databases">
        <authorList>
            <person name="Gomez-Valero L."/>
        </authorList>
    </citation>
    <scope>NUCLEOTIDE SEQUENCE [LARGE SCALE GENOMIC DNA]</scope>
    <source>
        <strain evidence="2">ATCC700992</strain>
        <plasmid evidence="2">LLAP10_pA</plasmid>
    </source>
</reference>
<dbReference type="EMBL" id="LN614828">
    <property type="protein sequence ID" value="CEG59197.1"/>
    <property type="molecule type" value="Genomic_DNA"/>
</dbReference>
<dbReference type="HOGENOM" id="CLU_3291785_0_0_6"/>
<geneLocation type="plasmid" evidence="2">
    <name>LLAP10_pA</name>
</geneLocation>
<dbReference type="AlphaFoldDB" id="A0A098GB37"/>
<protein>
    <submittedName>
        <fullName evidence="1">Uncharacterized protein</fullName>
    </submittedName>
</protein>
<dbReference type="Proteomes" id="UP000032430">
    <property type="component" value="Plasmid II"/>
</dbReference>
<organism evidence="1 2">
    <name type="scientific">Legionella fallonii LLAP-10</name>
    <dbReference type="NCBI Taxonomy" id="1212491"/>
    <lineage>
        <taxon>Bacteria</taxon>
        <taxon>Pseudomonadati</taxon>
        <taxon>Pseudomonadota</taxon>
        <taxon>Gammaproteobacteria</taxon>
        <taxon>Legionellales</taxon>
        <taxon>Legionellaceae</taxon>
        <taxon>Legionella</taxon>
    </lineage>
</organism>
<gene>
    <name evidence="1" type="ORF">LFA_pA0091</name>
</gene>
<evidence type="ECO:0000313" key="2">
    <source>
        <dbReference type="Proteomes" id="UP000032430"/>
    </source>
</evidence>
<proteinExistence type="predicted"/>
<keyword evidence="2" id="KW-1185">Reference proteome</keyword>
<accession>A0A098GB37</accession>
<name>A0A098GB37_9GAMM</name>
<keyword evidence="1" id="KW-0614">Plasmid</keyword>
<evidence type="ECO:0000313" key="1">
    <source>
        <dbReference type="EMBL" id="CEG59197.1"/>
    </source>
</evidence>